<sequence length="283" mass="32153">MDFNVVFRKTDLLPPAYISFFHPCCRSCPVIVLVVATTVPSRCICKIFIARSSRAFNILEILKNKQRQSSLFFEDQLLSPSSSLTFEKDETAFEKQSALFALVMWYHDISREQVANKPLLKTVCQTLLENLEPVLRENVQKVANLRQRFFHSIALGGLVEVGRSTVRSISRFWKEAKFDHQYLNEGEGFTTIYNAINTGRAAYSFWKDKRCWMIVFIIVLYGSVEKCAVLYGSVEKCAGILGVGSCALQVLDDVYCYSSIWKCEKVYARSLGVLVCIAGEIEI</sequence>
<organism evidence="1">
    <name type="scientific">Cucumis melo</name>
    <name type="common">Muskmelon</name>
    <dbReference type="NCBI Taxonomy" id="3656"/>
    <lineage>
        <taxon>Eukaryota</taxon>
        <taxon>Viridiplantae</taxon>
        <taxon>Streptophyta</taxon>
        <taxon>Embryophyta</taxon>
        <taxon>Tracheophyta</taxon>
        <taxon>Spermatophyta</taxon>
        <taxon>Magnoliopsida</taxon>
        <taxon>eudicotyledons</taxon>
        <taxon>Gunneridae</taxon>
        <taxon>Pentapetalae</taxon>
        <taxon>rosids</taxon>
        <taxon>fabids</taxon>
        <taxon>Cucurbitales</taxon>
        <taxon>Cucurbitaceae</taxon>
        <taxon>Benincaseae</taxon>
        <taxon>Cucumis</taxon>
    </lineage>
</organism>
<dbReference type="InterPro" id="IPR008803">
    <property type="entry name" value="RHD3/Sey1"/>
</dbReference>
<dbReference type="PANTHER" id="PTHR45923:SF2">
    <property type="entry name" value="PROTEIN SEY1"/>
    <property type="match status" value="1"/>
</dbReference>
<reference evidence="1" key="1">
    <citation type="submission" date="2023-03" db="UniProtKB">
        <authorList>
            <consortium name="EnsemblPlants"/>
        </authorList>
    </citation>
    <scope>IDENTIFICATION</scope>
</reference>
<accession>A0A9I9EKP9</accession>
<protein>
    <submittedName>
        <fullName evidence="1">Uncharacterized protein</fullName>
    </submittedName>
</protein>
<dbReference type="PANTHER" id="PTHR45923">
    <property type="entry name" value="PROTEIN SEY1"/>
    <property type="match status" value="1"/>
</dbReference>
<dbReference type="GO" id="GO:0005783">
    <property type="term" value="C:endoplasmic reticulum"/>
    <property type="evidence" value="ECO:0007669"/>
    <property type="project" value="TreeGrafter"/>
</dbReference>
<proteinExistence type="predicted"/>
<dbReference type="AlphaFoldDB" id="A0A9I9EKP9"/>
<dbReference type="EnsemblPlants" id="MELO3C035076.2.1">
    <property type="protein sequence ID" value="MELO3C035076.2.1"/>
    <property type="gene ID" value="MELO3C035076.2"/>
</dbReference>
<evidence type="ECO:0000313" key="1">
    <source>
        <dbReference type="EnsemblPlants" id="MELO3C035076.2.1"/>
    </source>
</evidence>
<dbReference type="GO" id="GO:0016320">
    <property type="term" value="P:endoplasmic reticulum membrane fusion"/>
    <property type="evidence" value="ECO:0007669"/>
    <property type="project" value="TreeGrafter"/>
</dbReference>
<dbReference type="Gramene" id="MELO3C035076.2.1">
    <property type="protein sequence ID" value="MELO3C035076.2.1"/>
    <property type="gene ID" value="MELO3C035076.2"/>
</dbReference>
<dbReference type="GO" id="GO:0003924">
    <property type="term" value="F:GTPase activity"/>
    <property type="evidence" value="ECO:0007669"/>
    <property type="project" value="TreeGrafter"/>
</dbReference>
<name>A0A9I9EKP9_CUCME</name>